<keyword evidence="5 7" id="KW-0472">Membrane</keyword>
<dbReference type="GO" id="GO:0019706">
    <property type="term" value="F:protein-cysteine S-palmitoyltransferase activity"/>
    <property type="evidence" value="ECO:0007669"/>
    <property type="project" value="UniProtKB-EC"/>
</dbReference>
<evidence type="ECO:0000313" key="10">
    <source>
        <dbReference type="EMBL" id="CAD9127384.1"/>
    </source>
</evidence>
<feature type="compositionally biased region" description="Acidic residues" evidence="8">
    <location>
        <begin position="414"/>
        <end position="423"/>
    </location>
</feature>
<feature type="compositionally biased region" description="Low complexity" evidence="8">
    <location>
        <begin position="516"/>
        <end position="528"/>
    </location>
</feature>
<feature type="region of interest" description="Disordered" evidence="8">
    <location>
        <begin position="277"/>
        <end position="391"/>
    </location>
</feature>
<dbReference type="GO" id="GO:0005783">
    <property type="term" value="C:endoplasmic reticulum"/>
    <property type="evidence" value="ECO:0007669"/>
    <property type="project" value="TreeGrafter"/>
</dbReference>
<feature type="transmembrane region" description="Helical" evidence="7">
    <location>
        <begin position="196"/>
        <end position="222"/>
    </location>
</feature>
<dbReference type="GO" id="GO:0005794">
    <property type="term" value="C:Golgi apparatus"/>
    <property type="evidence" value="ECO:0007669"/>
    <property type="project" value="TreeGrafter"/>
</dbReference>
<dbReference type="EMBL" id="HBGF01030845">
    <property type="protein sequence ID" value="CAD9127384.1"/>
    <property type="molecule type" value="Transcribed_RNA"/>
</dbReference>
<evidence type="ECO:0000256" key="7">
    <source>
        <dbReference type="RuleBase" id="RU079119"/>
    </source>
</evidence>
<keyword evidence="3 7" id="KW-0812">Transmembrane</keyword>
<feature type="compositionally biased region" description="Basic residues" evidence="8">
    <location>
        <begin position="453"/>
        <end position="469"/>
    </location>
</feature>
<feature type="compositionally biased region" description="Basic and acidic residues" evidence="8">
    <location>
        <begin position="286"/>
        <end position="296"/>
    </location>
</feature>
<evidence type="ECO:0000256" key="5">
    <source>
        <dbReference type="ARBA" id="ARBA00023136"/>
    </source>
</evidence>
<dbReference type="InterPro" id="IPR039859">
    <property type="entry name" value="PFA4/ZDH16/20/ERF2-like"/>
</dbReference>
<evidence type="ECO:0000256" key="2">
    <source>
        <dbReference type="ARBA" id="ARBA00022679"/>
    </source>
</evidence>
<evidence type="ECO:0000259" key="9">
    <source>
        <dbReference type="Pfam" id="PF01529"/>
    </source>
</evidence>
<feature type="region of interest" description="Disordered" evidence="8">
    <location>
        <begin position="453"/>
        <end position="549"/>
    </location>
</feature>
<sequence length="549" mass="60221">MIDTEFDPPRKHGFERPFDLFQYIALFAYVLFTLSFGILHAPMLTPSVWSYIVTALFATWIPVSVVSYIVAAVVPVHDPRVDREPMSAVDLARAIVAPQEEYKCHPCGQVMPASSKHCWACGKCVQGFDHHCRWLNHCVGERNYWHFSLFLGNTFCLLTLQCCLGWFLSIETARDFDSFHARAERAFDVTSNGGSIALAVFTWFIAVLQLGVVIVLGQLFFLHIELNIRGITTYDLILIKRRASAERKHEREDLGLPVQPSPTCHALMVWQRRRELGHAAPPSPEAQRRQEAEMGARKGSSASRYHTGAARFSPDENDTGEHSPEFGMGYDHHQRHHHRHGVEDDYEPSLSTTTPRSAHSSARSGGDAAMRRPTSFRRSAPGSVQATPHNPGMTAEQLQQLELQQQRLQFDAPVESDDGDDMDSAAAQAREEADMADDGGLFGASCSSIGGSARRHHMRVSSSGHHYHHGGGGGGGRGGPGFTDLAHSPVDNTGGVSSPIPRVYARPSGEPRLPHSASGAISPDSGSSPAPPQQPSASREWENADEVDA</sequence>
<dbReference type="PROSITE" id="PS50216">
    <property type="entry name" value="DHHC"/>
    <property type="match status" value="1"/>
</dbReference>
<protein>
    <recommendedName>
        <fullName evidence="7">Palmitoyltransferase</fullName>
        <ecNumber evidence="7">2.3.1.225</ecNumber>
    </recommendedName>
</protein>
<evidence type="ECO:0000256" key="8">
    <source>
        <dbReference type="SAM" id="MobiDB-lite"/>
    </source>
</evidence>
<dbReference type="PANTHER" id="PTHR22883">
    <property type="entry name" value="ZINC FINGER DHHC DOMAIN CONTAINING PROTEIN"/>
    <property type="match status" value="1"/>
</dbReference>
<evidence type="ECO:0000256" key="4">
    <source>
        <dbReference type="ARBA" id="ARBA00022989"/>
    </source>
</evidence>
<accession>A0A7S1QBJ4</accession>
<keyword evidence="4 7" id="KW-1133">Transmembrane helix</keyword>
<organism evidence="10">
    <name type="scientific">Neobodo designis</name>
    <name type="common">Flagellated protozoan</name>
    <name type="synonym">Bodo designis</name>
    <dbReference type="NCBI Taxonomy" id="312471"/>
    <lineage>
        <taxon>Eukaryota</taxon>
        <taxon>Discoba</taxon>
        <taxon>Euglenozoa</taxon>
        <taxon>Kinetoplastea</taxon>
        <taxon>Metakinetoplastina</taxon>
        <taxon>Neobodonida</taxon>
        <taxon>Neobodo</taxon>
    </lineage>
</organism>
<dbReference type="InterPro" id="IPR001594">
    <property type="entry name" value="Palmitoyltrfase_DHHC"/>
</dbReference>
<gene>
    <name evidence="10" type="ORF">NDES1114_LOCUS20580</name>
</gene>
<evidence type="ECO:0000256" key="6">
    <source>
        <dbReference type="ARBA" id="ARBA00023315"/>
    </source>
</evidence>
<feature type="compositionally biased region" description="Gly residues" evidence="8">
    <location>
        <begin position="470"/>
        <end position="481"/>
    </location>
</feature>
<feature type="transmembrane region" description="Helical" evidence="7">
    <location>
        <begin position="48"/>
        <end position="76"/>
    </location>
</feature>
<feature type="domain" description="Palmitoyltransferase DHHC" evidence="9">
    <location>
        <begin position="100"/>
        <end position="236"/>
    </location>
</feature>
<dbReference type="EC" id="2.3.1.225" evidence="7"/>
<feature type="region of interest" description="Disordered" evidence="8">
    <location>
        <begin position="413"/>
        <end position="439"/>
    </location>
</feature>
<evidence type="ECO:0000256" key="1">
    <source>
        <dbReference type="ARBA" id="ARBA00004141"/>
    </source>
</evidence>
<comment type="domain">
    <text evidence="7">The DHHC domain is required for palmitoyltransferase activity.</text>
</comment>
<comment type="catalytic activity">
    <reaction evidence="7">
        <text>L-cysteinyl-[protein] + hexadecanoyl-CoA = S-hexadecanoyl-L-cysteinyl-[protein] + CoA</text>
        <dbReference type="Rhea" id="RHEA:36683"/>
        <dbReference type="Rhea" id="RHEA-COMP:10131"/>
        <dbReference type="Rhea" id="RHEA-COMP:11032"/>
        <dbReference type="ChEBI" id="CHEBI:29950"/>
        <dbReference type="ChEBI" id="CHEBI:57287"/>
        <dbReference type="ChEBI" id="CHEBI:57379"/>
        <dbReference type="ChEBI" id="CHEBI:74151"/>
        <dbReference type="EC" id="2.3.1.225"/>
    </reaction>
</comment>
<dbReference type="Pfam" id="PF01529">
    <property type="entry name" value="DHHC"/>
    <property type="match status" value="1"/>
</dbReference>
<reference evidence="10" key="1">
    <citation type="submission" date="2021-01" db="EMBL/GenBank/DDBJ databases">
        <authorList>
            <person name="Corre E."/>
            <person name="Pelletier E."/>
            <person name="Niang G."/>
            <person name="Scheremetjew M."/>
            <person name="Finn R."/>
            <person name="Kale V."/>
            <person name="Holt S."/>
            <person name="Cochrane G."/>
            <person name="Meng A."/>
            <person name="Brown T."/>
            <person name="Cohen L."/>
        </authorList>
    </citation>
    <scope>NUCLEOTIDE SEQUENCE</scope>
    <source>
        <strain evidence="10">CCAP 1951/1</strain>
    </source>
</reference>
<feature type="transmembrane region" description="Helical" evidence="7">
    <location>
        <begin position="144"/>
        <end position="168"/>
    </location>
</feature>
<comment type="subcellular location">
    <subcellularLocation>
        <location evidence="1">Membrane</location>
        <topology evidence="1">Multi-pass membrane protein</topology>
    </subcellularLocation>
</comment>
<feature type="transmembrane region" description="Helical" evidence="7">
    <location>
        <begin position="20"/>
        <end position="42"/>
    </location>
</feature>
<keyword evidence="2 7" id="KW-0808">Transferase</keyword>
<dbReference type="GO" id="GO:0016020">
    <property type="term" value="C:membrane"/>
    <property type="evidence" value="ECO:0007669"/>
    <property type="project" value="UniProtKB-SubCell"/>
</dbReference>
<comment type="similarity">
    <text evidence="7">Belongs to the DHHC palmitoyltransferase family.</text>
</comment>
<dbReference type="GO" id="GO:0006612">
    <property type="term" value="P:protein targeting to membrane"/>
    <property type="evidence" value="ECO:0007669"/>
    <property type="project" value="TreeGrafter"/>
</dbReference>
<evidence type="ECO:0000256" key="3">
    <source>
        <dbReference type="ARBA" id="ARBA00022692"/>
    </source>
</evidence>
<proteinExistence type="inferred from homology"/>
<keyword evidence="6 7" id="KW-0012">Acyltransferase</keyword>
<dbReference type="AlphaFoldDB" id="A0A7S1QBJ4"/>
<feature type="compositionally biased region" description="Polar residues" evidence="8">
    <location>
        <begin position="349"/>
        <end position="363"/>
    </location>
</feature>
<name>A0A7S1QBJ4_NEODS</name>